<dbReference type="PANTHER" id="PTHR11199:SF0">
    <property type="entry name" value="LD34181P-RELATED"/>
    <property type="match status" value="1"/>
</dbReference>
<dbReference type="SUPFAM" id="SSF48371">
    <property type="entry name" value="ARM repeat"/>
    <property type="match status" value="1"/>
</dbReference>
<dbReference type="InterPro" id="IPR013721">
    <property type="entry name" value="STAG"/>
</dbReference>
<dbReference type="EMBL" id="ML158655">
    <property type="protein sequence ID" value="THK33079.1"/>
    <property type="molecule type" value="Genomic_DNA"/>
</dbReference>
<evidence type="ECO:0000256" key="2">
    <source>
        <dbReference type="SAM" id="MobiDB-lite"/>
    </source>
</evidence>
<dbReference type="InterPro" id="IPR056396">
    <property type="entry name" value="HEAT_SCC3-SA"/>
</dbReference>
<feature type="compositionally biased region" description="Low complexity" evidence="2">
    <location>
        <begin position="27"/>
        <end position="48"/>
    </location>
</feature>
<feature type="domain" description="SCD" evidence="3">
    <location>
        <begin position="322"/>
        <end position="405"/>
    </location>
</feature>
<name>A0A4E0RLS3_9HYME</name>
<evidence type="ECO:0000259" key="3">
    <source>
        <dbReference type="PROSITE" id="PS51425"/>
    </source>
</evidence>
<dbReference type="GO" id="GO:0000785">
    <property type="term" value="C:chromatin"/>
    <property type="evidence" value="ECO:0007669"/>
    <property type="project" value="TreeGrafter"/>
</dbReference>
<dbReference type="GO" id="GO:0003682">
    <property type="term" value="F:chromatin binding"/>
    <property type="evidence" value="ECO:0007669"/>
    <property type="project" value="TreeGrafter"/>
</dbReference>
<feature type="compositionally biased region" description="Basic and acidic residues" evidence="2">
    <location>
        <begin position="1062"/>
        <end position="1071"/>
    </location>
</feature>
<dbReference type="GO" id="GO:0007062">
    <property type="term" value="P:sister chromatid cohesion"/>
    <property type="evidence" value="ECO:0007669"/>
    <property type="project" value="UniProtKB-ARBA"/>
</dbReference>
<feature type="compositionally biased region" description="Basic and acidic residues" evidence="2">
    <location>
        <begin position="1119"/>
        <end position="1139"/>
    </location>
</feature>
<comment type="similarity">
    <text evidence="1">Belongs to the SCC3 family.</text>
</comment>
<dbReference type="InterPro" id="IPR016024">
    <property type="entry name" value="ARM-type_fold"/>
</dbReference>
<dbReference type="PROSITE" id="PS51425">
    <property type="entry name" value="SCD"/>
    <property type="match status" value="1"/>
</dbReference>
<dbReference type="GO" id="GO:0008278">
    <property type="term" value="C:cohesin complex"/>
    <property type="evidence" value="ECO:0007669"/>
    <property type="project" value="TreeGrafter"/>
</dbReference>
<organism evidence="4 5">
    <name type="scientific">Diachasma alloeum</name>
    <dbReference type="NCBI Taxonomy" id="454923"/>
    <lineage>
        <taxon>Eukaryota</taxon>
        <taxon>Metazoa</taxon>
        <taxon>Ecdysozoa</taxon>
        <taxon>Arthropoda</taxon>
        <taxon>Hexapoda</taxon>
        <taxon>Insecta</taxon>
        <taxon>Pterygota</taxon>
        <taxon>Neoptera</taxon>
        <taxon>Endopterygota</taxon>
        <taxon>Hymenoptera</taxon>
        <taxon>Apocrita</taxon>
        <taxon>Ichneumonoidea</taxon>
        <taxon>Braconidae</taxon>
        <taxon>Opiinae</taxon>
        <taxon>Diachasma</taxon>
    </lineage>
</organism>
<gene>
    <name evidence="4" type="primary">SA-2</name>
    <name evidence="4" type="ORF">DALL_DALL000264</name>
</gene>
<evidence type="ECO:0000313" key="4">
    <source>
        <dbReference type="EMBL" id="THK33079.1"/>
    </source>
</evidence>
<feature type="compositionally biased region" description="Basic residues" evidence="2">
    <location>
        <begin position="92"/>
        <end position="101"/>
    </location>
</feature>
<dbReference type="PANTHER" id="PTHR11199">
    <property type="entry name" value="STROMAL ANTIGEN"/>
    <property type="match status" value="1"/>
</dbReference>
<evidence type="ECO:0000313" key="5">
    <source>
        <dbReference type="Proteomes" id="UP000297026"/>
    </source>
</evidence>
<accession>A0A4E0RLS3</accession>
<dbReference type="CTD" id="107039923"/>
<feature type="region of interest" description="Disordered" evidence="2">
    <location>
        <begin position="1"/>
        <end position="115"/>
    </location>
</feature>
<dbReference type="GeneID" id="107039923"/>
<sequence length="1169" mass="132098">MAPTSRRRSRKAETMKVDDASPPIGPGPVQSSNSSSSEATPPNSSSSPADPPPPSPSSRRSLRPRQPRRNPPIPELDTSDSNPEDNFLPPRSRSKPSRRRPSPAPNPLQNKDSLFNLMKSPSIDTQAVASEWIDRYKTDRSSATAELLEFFLSSAGSSLTITPEMLVDFNDITKEMILEACQDNPKVFPLTTKTSTWKTFTSNFLEFLRVLFLQCQNSIIYDGFLLESITQPLTFFSCVPLGHLRYTSTLILLKLTTILEEIDTNVRSIIEKNRRQLHSEMKRPPPERSLGRIEALDLTRTELQENRDVLSASILNISSNLFSPRCKDNLLGIRLISIEELAKLLDKKPIKYIGHLKHIGYGLSDVIPEVRLRCAKVLQSVYQSEDLKFKLGDFNDKFKHRFAIMGRDRYKSVGVEAVKLMKIIYQNHKEILSNDDYELIYDLVYNKHRELAQVAGEFVKAVCSDDDSSPQDGDSSNDSVMGGLVAFFAESERPHHAVYLVDALIDDNEFMQDWGCMTNLLLHGDLDDATIVNLVKIMVASVQQSATGESPYGRARQKPLTMGEQRETSARKEKLTEHFIQNLPRLLGSFNNEPEVATHLLMIPQYFYLDMYVKSHEERRLTDLLDEIRIIIDKTSDSCTLREASKTLEWLCSERHPKSSQCKTETDNILSRIIKDYEIAMDDYQSVIAGEPTPHDDETTNVVETLKKIGIFSQCHDLNLETSVFESILEVIDSCREPASDLEEGFRHAAWAVFQSIVWWKYRLSSGEALGDREEEEVRRLRDVTVKFVQDMKFFLVTENNISPGIRADAFRIICDLLIPVCEGLFDVPNPLRHEVIYEPDEDLGNTLNDFLQEYVFVQDDSDSIDFCRRRNLLMAFCKLIICKVFKMKMAVGVFKHYDAFYNDYGDIIKMCLMTAKEINLHSWALTIGECLASLYEEARNGEGDGVDPEDMLKIITLAKKFAMALGINTTRIQEEIAAIHFKGIDFVVKVPAGEIENTQVPPKIGYLEVLVEFSGKLLKEKKGAVLKVLDTKLLAGVEARGIEWQPLIKYRTSLNARKGGRRDSRVREGEGSAGRGGQRRKTPRKPPLDVTRVKGPRARAPGDEAEAEESAQSVSRYINERLRRADENERNEENRRNEGAGSAAGGSIAEPMDVDDPLAESGSDQLEE</sequence>
<dbReference type="GO" id="GO:0005634">
    <property type="term" value="C:nucleus"/>
    <property type="evidence" value="ECO:0007669"/>
    <property type="project" value="TreeGrafter"/>
</dbReference>
<dbReference type="Proteomes" id="UP000297026">
    <property type="component" value="Unassembled WGS sequence"/>
</dbReference>
<feature type="region of interest" description="Disordered" evidence="2">
    <location>
        <begin position="1057"/>
        <end position="1169"/>
    </location>
</feature>
<dbReference type="InterPro" id="IPR039662">
    <property type="entry name" value="Cohesin_Scc3/SA"/>
</dbReference>
<proteinExistence type="inferred from homology"/>
<keyword evidence="5" id="KW-1185">Reference proteome</keyword>
<dbReference type="InterPro" id="IPR020839">
    <property type="entry name" value="SCD"/>
</dbReference>
<dbReference type="OrthoDB" id="498590at2759"/>
<evidence type="ECO:0000256" key="1">
    <source>
        <dbReference type="ARBA" id="ARBA00005486"/>
    </source>
</evidence>
<feature type="compositionally biased region" description="Basic residues" evidence="2">
    <location>
        <begin position="1"/>
        <end position="10"/>
    </location>
</feature>
<dbReference type="Pfam" id="PF08514">
    <property type="entry name" value="STAG"/>
    <property type="match status" value="1"/>
</dbReference>
<dbReference type="Pfam" id="PF24571">
    <property type="entry name" value="HEAT_SCC3-SA"/>
    <property type="match status" value="1"/>
</dbReference>
<dbReference type="AlphaFoldDB" id="A0A4E0RLS3"/>
<dbReference type="Pfam" id="PF21581">
    <property type="entry name" value="SCD"/>
    <property type="match status" value="1"/>
</dbReference>
<reference evidence="4" key="1">
    <citation type="submission" date="2019-02" db="EMBL/GenBank/DDBJ databases">
        <title>Genome of the parasitoid wasp Diachasma alloeum, an emerging model for ecological speciation and transitions to asexual reproduction.</title>
        <authorList>
            <person name="Robertson H.M."/>
            <person name="Walden K.K."/>
            <person name="Tvedte E.S."/>
            <person name="Hood G.R."/>
            <person name="Feder J.L."/>
            <person name="Forbes A.A."/>
            <person name="Logsdon J.M."/>
            <person name="Mcelroy K.E."/>
        </authorList>
    </citation>
    <scope>NUCLEOTIDE SEQUENCE [LARGE SCALE GENOMIC DNA]</scope>
    <source>
        <strain evidence="4">Michigan</strain>
    </source>
</reference>
<dbReference type="KEGG" id="dam:107039923"/>
<feature type="compositionally biased region" description="Low complexity" evidence="2">
    <location>
        <begin position="1140"/>
        <end position="1150"/>
    </location>
</feature>
<protein>
    <submittedName>
        <fullName evidence="4">Cohesin subunit SA-2</fullName>
    </submittedName>
</protein>